<evidence type="ECO:0008006" key="5">
    <source>
        <dbReference type="Google" id="ProtNLM"/>
    </source>
</evidence>
<feature type="chain" id="PRO_5047171915" description="Secreted protein" evidence="2">
    <location>
        <begin position="21"/>
        <end position="268"/>
    </location>
</feature>
<evidence type="ECO:0000256" key="1">
    <source>
        <dbReference type="SAM" id="MobiDB-lite"/>
    </source>
</evidence>
<feature type="signal peptide" evidence="2">
    <location>
        <begin position="1"/>
        <end position="20"/>
    </location>
</feature>
<dbReference type="EMBL" id="JAFBCL010000001">
    <property type="protein sequence ID" value="MBM7812236.1"/>
    <property type="molecule type" value="Genomic_DNA"/>
</dbReference>
<feature type="region of interest" description="Disordered" evidence="1">
    <location>
        <begin position="248"/>
        <end position="268"/>
    </location>
</feature>
<evidence type="ECO:0000313" key="3">
    <source>
        <dbReference type="EMBL" id="MBM7812236.1"/>
    </source>
</evidence>
<organism evidence="3 4">
    <name type="scientific">Saccharothrix algeriensis</name>
    <dbReference type="NCBI Taxonomy" id="173560"/>
    <lineage>
        <taxon>Bacteria</taxon>
        <taxon>Bacillati</taxon>
        <taxon>Actinomycetota</taxon>
        <taxon>Actinomycetes</taxon>
        <taxon>Pseudonocardiales</taxon>
        <taxon>Pseudonocardiaceae</taxon>
        <taxon>Saccharothrix</taxon>
    </lineage>
</organism>
<feature type="compositionally biased region" description="Pro residues" evidence="1">
    <location>
        <begin position="194"/>
        <end position="205"/>
    </location>
</feature>
<name>A0ABS2S7K5_9PSEU</name>
<gene>
    <name evidence="3" type="ORF">JOE68_003101</name>
</gene>
<dbReference type="RefSeq" id="WP_204843030.1">
    <property type="nucleotide sequence ID" value="NZ_JAFBCL010000001.1"/>
</dbReference>
<keyword evidence="4" id="KW-1185">Reference proteome</keyword>
<feature type="region of interest" description="Disordered" evidence="1">
    <location>
        <begin position="185"/>
        <end position="205"/>
    </location>
</feature>
<protein>
    <recommendedName>
        <fullName evidence="5">Secreted protein</fullName>
    </recommendedName>
</protein>
<dbReference type="Proteomes" id="UP001195724">
    <property type="component" value="Unassembled WGS sequence"/>
</dbReference>
<evidence type="ECO:0000313" key="4">
    <source>
        <dbReference type="Proteomes" id="UP001195724"/>
    </source>
</evidence>
<comment type="caution">
    <text evidence="3">The sequence shown here is derived from an EMBL/GenBank/DDBJ whole genome shotgun (WGS) entry which is preliminary data.</text>
</comment>
<reference evidence="3 4" key="1">
    <citation type="submission" date="2021-01" db="EMBL/GenBank/DDBJ databases">
        <title>Sequencing the genomes of 1000 actinobacteria strains.</title>
        <authorList>
            <person name="Klenk H.-P."/>
        </authorList>
    </citation>
    <scope>NUCLEOTIDE SEQUENCE [LARGE SCALE GENOMIC DNA]</scope>
    <source>
        <strain evidence="3 4">DSM 44581</strain>
    </source>
</reference>
<keyword evidence="2" id="KW-0732">Signal</keyword>
<sequence length="268" mass="25715">MSRVRRLLSRALLVAGGALAGTAAAWALSAAPASAQAAGLDLGDEGAVAAVTRVVADREPVGEAVAPVREAVRGLDAALPARRAADAAPPELDRIAEGLRGAFGQAGAGLNPGAATLDPRPTGLASAGLLRSTAPAGRAAEARPAETAPTAEAVPAVDPVVTGAAVVRGPFGKLSESWAASPAPLPADALDPGPAGPAGPPFAPATPPFGVPAHCTCAGDGSGSAGGGTGPFTGVSADGTDTAVARALLPATERNTVAPGKQPGTTPD</sequence>
<dbReference type="PROSITE" id="PS51318">
    <property type="entry name" value="TAT"/>
    <property type="match status" value="1"/>
</dbReference>
<evidence type="ECO:0000256" key="2">
    <source>
        <dbReference type="SAM" id="SignalP"/>
    </source>
</evidence>
<dbReference type="InterPro" id="IPR006311">
    <property type="entry name" value="TAT_signal"/>
</dbReference>
<proteinExistence type="predicted"/>
<accession>A0ABS2S7K5</accession>